<dbReference type="Proteomes" id="UP000694308">
    <property type="component" value="Unassembled WGS sequence"/>
</dbReference>
<keyword evidence="2" id="KW-1185">Reference proteome</keyword>
<organism evidence="1 2">
    <name type="scientific">Clostridium thailandense</name>
    <dbReference type="NCBI Taxonomy" id="2794346"/>
    <lineage>
        <taxon>Bacteria</taxon>
        <taxon>Bacillati</taxon>
        <taxon>Bacillota</taxon>
        <taxon>Clostridia</taxon>
        <taxon>Eubacteriales</taxon>
        <taxon>Clostridiaceae</taxon>
        <taxon>Clostridium</taxon>
    </lineage>
</organism>
<reference evidence="1" key="1">
    <citation type="submission" date="2020-12" db="EMBL/GenBank/DDBJ databases">
        <title>Clostridium thailandense sp. nov., a novel acetogenic bacterium isolated from peat land soil in Thailand.</title>
        <authorList>
            <person name="Chaikitkaew S."/>
            <person name="Birkeland N.K."/>
        </authorList>
    </citation>
    <scope>NUCLEOTIDE SEQUENCE</scope>
    <source>
        <strain evidence="1">PL3</strain>
    </source>
</reference>
<evidence type="ECO:0000313" key="2">
    <source>
        <dbReference type="Proteomes" id="UP000694308"/>
    </source>
</evidence>
<evidence type="ECO:0000313" key="1">
    <source>
        <dbReference type="EMBL" id="MBV7276595.1"/>
    </source>
</evidence>
<proteinExistence type="predicted"/>
<accession>A0A949U360</accession>
<name>A0A949U360_9CLOT</name>
<dbReference type="AlphaFoldDB" id="A0A949U360"/>
<protein>
    <submittedName>
        <fullName evidence="1">Uncharacterized protein</fullName>
    </submittedName>
</protein>
<gene>
    <name evidence="1" type="ORF">I6U48_27360</name>
</gene>
<comment type="caution">
    <text evidence="1">The sequence shown here is derived from an EMBL/GenBank/DDBJ whole genome shotgun (WGS) entry which is preliminary data.</text>
</comment>
<dbReference type="RefSeq" id="WP_218323676.1">
    <property type="nucleotide sequence ID" value="NZ_JAEEGC010000190.1"/>
</dbReference>
<dbReference type="EMBL" id="JAEEGC010000190">
    <property type="protein sequence ID" value="MBV7276595.1"/>
    <property type="molecule type" value="Genomic_DNA"/>
</dbReference>
<sequence length="181" mass="20267">MNQGEITIKGVPVKANRLESGDVNLLFKVDTYDEKESICRVIVDKQYWKNASIGMTDVNYFVIRGKLKACVNSKGIPFISVEAASVKIFNLPKNENGEIDLNYEIPTGTDEIIDISRIVNDNENLSIKRAKDKAIHYIKNNSKFNKPIVLKKESMIMVSGHDQYAAAQELGISSVPVIYVD</sequence>